<dbReference type="EMBL" id="QFPX01000017">
    <property type="protein sequence ID" value="PZQ53257.1"/>
    <property type="molecule type" value="Genomic_DNA"/>
</dbReference>
<sequence length="81" mass="8742">MNHIGCRTGEAAEAVETGRNRGLDGDIVEHRAQIVCGEKPGTQGKPVDWTIGRDERLAAATRRMPCCAGFMIVSDVHTAHL</sequence>
<evidence type="ECO:0000313" key="1">
    <source>
        <dbReference type="EMBL" id="PZQ53257.1"/>
    </source>
</evidence>
<dbReference type="Proteomes" id="UP000249082">
    <property type="component" value="Unassembled WGS sequence"/>
</dbReference>
<protein>
    <submittedName>
        <fullName evidence="1">Uncharacterized protein</fullName>
    </submittedName>
</protein>
<accession>A0A2W5Q776</accession>
<organism evidence="1 2">
    <name type="scientific">Novosphingobium pentaromativorans</name>
    <dbReference type="NCBI Taxonomy" id="205844"/>
    <lineage>
        <taxon>Bacteria</taxon>
        <taxon>Pseudomonadati</taxon>
        <taxon>Pseudomonadota</taxon>
        <taxon>Alphaproteobacteria</taxon>
        <taxon>Sphingomonadales</taxon>
        <taxon>Sphingomonadaceae</taxon>
        <taxon>Novosphingobium</taxon>
    </lineage>
</organism>
<gene>
    <name evidence="1" type="ORF">DI555_17445</name>
</gene>
<comment type="caution">
    <text evidence="1">The sequence shown here is derived from an EMBL/GenBank/DDBJ whole genome shotgun (WGS) entry which is preliminary data.</text>
</comment>
<proteinExistence type="predicted"/>
<evidence type="ECO:0000313" key="2">
    <source>
        <dbReference type="Proteomes" id="UP000249082"/>
    </source>
</evidence>
<name>A0A2W5Q776_9SPHN</name>
<reference evidence="1 2" key="1">
    <citation type="submission" date="2017-08" db="EMBL/GenBank/DDBJ databases">
        <title>Infants hospitalized years apart are colonized by the same room-sourced microbial strains.</title>
        <authorList>
            <person name="Brooks B."/>
            <person name="Olm M.R."/>
            <person name="Firek B.A."/>
            <person name="Baker R."/>
            <person name="Thomas B.C."/>
            <person name="Morowitz M.J."/>
            <person name="Banfield J.F."/>
        </authorList>
    </citation>
    <scope>NUCLEOTIDE SEQUENCE [LARGE SCALE GENOMIC DNA]</scope>
    <source>
        <strain evidence="1">S2_005_002_R2_33</strain>
    </source>
</reference>
<dbReference type="AlphaFoldDB" id="A0A2W5Q776"/>